<dbReference type="Proteomes" id="UP000193136">
    <property type="component" value="Unassembled WGS sequence"/>
</dbReference>
<dbReference type="PROSITE" id="PS00211">
    <property type="entry name" value="ABC_TRANSPORTER_1"/>
    <property type="match status" value="1"/>
</dbReference>
<dbReference type="InterPro" id="IPR003593">
    <property type="entry name" value="AAA+_ATPase"/>
</dbReference>
<comment type="caution">
    <text evidence="10">The sequence shown here is derived from an EMBL/GenBank/DDBJ whole genome shotgun (WGS) entry which is preliminary data.</text>
</comment>
<keyword evidence="4" id="KW-0067">ATP-binding</keyword>
<dbReference type="AlphaFoldDB" id="A0A1X0Y1I2"/>
<evidence type="ECO:0000256" key="4">
    <source>
        <dbReference type="ARBA" id="ARBA00022840"/>
    </source>
</evidence>
<protein>
    <submittedName>
        <fullName evidence="10">ABC transporter permease</fullName>
    </submittedName>
</protein>
<evidence type="ECO:0000256" key="1">
    <source>
        <dbReference type="ARBA" id="ARBA00004651"/>
    </source>
</evidence>
<evidence type="ECO:0000256" key="6">
    <source>
        <dbReference type="ARBA" id="ARBA00023136"/>
    </source>
</evidence>
<dbReference type="InterPro" id="IPR027417">
    <property type="entry name" value="P-loop_NTPase"/>
</dbReference>
<dbReference type="CDD" id="cd18552">
    <property type="entry name" value="ABC_6TM_MsbA_like"/>
    <property type="match status" value="1"/>
</dbReference>
<evidence type="ECO:0000259" key="9">
    <source>
        <dbReference type="PROSITE" id="PS50929"/>
    </source>
</evidence>
<comment type="subcellular location">
    <subcellularLocation>
        <location evidence="1">Cell membrane</location>
        <topology evidence="1">Multi-pass membrane protein</topology>
    </subcellularLocation>
</comment>
<dbReference type="Pfam" id="PF00005">
    <property type="entry name" value="ABC_tran"/>
    <property type="match status" value="1"/>
</dbReference>
<dbReference type="FunFam" id="3.40.50.300:FF:000218">
    <property type="entry name" value="Multidrug ABC transporter ATP-binding protein"/>
    <property type="match status" value="1"/>
</dbReference>
<dbReference type="SUPFAM" id="SSF90123">
    <property type="entry name" value="ABC transporter transmembrane region"/>
    <property type="match status" value="1"/>
</dbReference>
<evidence type="ECO:0000313" key="11">
    <source>
        <dbReference type="Proteomes" id="UP000193136"/>
    </source>
</evidence>
<keyword evidence="11" id="KW-1185">Reference proteome</keyword>
<dbReference type="PANTHER" id="PTHR43394:SF1">
    <property type="entry name" value="ATP-BINDING CASSETTE SUB-FAMILY B MEMBER 10, MITOCHONDRIAL"/>
    <property type="match status" value="1"/>
</dbReference>
<proteinExistence type="predicted"/>
<dbReference type="Gene3D" id="3.40.50.300">
    <property type="entry name" value="P-loop containing nucleotide triphosphate hydrolases"/>
    <property type="match status" value="1"/>
</dbReference>
<sequence>MLASLGVASTDGAMAKLVQPFIDKLIIAGDRDLIQLVPLIVIGLAAFKGLSRYVQQYYILTAGQLAIQDLRNQVFKHLMSLSMRFHSSNGTGSIMSRVLNDIGMLQAFLGDVLVIILRESFTLVVLVGLAFYTDWKMALIAFTALPATALPAALLARRIKAYVKKSQGAIAVLTTALEQAFSGIKVIKSFGTEKDQVRRFFDKNRSYYNFWRKVIKYDAASSPVTELLTSLGVAGVLWYGLNRVLAGEMTQGQLFSIVAAILMMYGPVKRLVRVNNVFQSAMGAAERVFELFEAQPEILDAENAVRLDRVRGELVLDHVCFSYDTASLEPVIRDLSLTIKPGEMVALVGPSGSGKTTLMGLLLRFFDPDSGSIRLDGHDLREISAESLHRNMAMVDQEAFLFNDTIANNISYGSAEGSLDRVREAARQAYADGFIEELPDGYQTEIGDRGLRLSGGQRQRISIARAVYQNAPVLILDEATSALDTESEAIVQEALNNLVENRTTIVIAHRLSTVKHADRIVVLDKGTICEIGTHEELLARGGMYRRLHDMQFKEDTDGSLD</sequence>
<evidence type="ECO:0000313" key="10">
    <source>
        <dbReference type="EMBL" id="ORJ59050.1"/>
    </source>
</evidence>
<evidence type="ECO:0000256" key="5">
    <source>
        <dbReference type="ARBA" id="ARBA00022989"/>
    </source>
</evidence>
<dbReference type="GO" id="GO:0016887">
    <property type="term" value="F:ATP hydrolysis activity"/>
    <property type="evidence" value="ECO:0007669"/>
    <property type="project" value="InterPro"/>
</dbReference>
<feature type="transmembrane region" description="Helical" evidence="7">
    <location>
        <begin position="220"/>
        <end position="241"/>
    </location>
</feature>
<feature type="domain" description="ABC transmembrane type-1" evidence="9">
    <location>
        <begin position="1"/>
        <end position="280"/>
    </location>
</feature>
<reference evidence="10 11" key="1">
    <citation type="submission" date="2017-03" db="EMBL/GenBank/DDBJ databases">
        <title>Genome sequence of Geothermobacter sp. EPR-M, Deep-Sea Iron Reducer.</title>
        <authorList>
            <person name="Tully B."/>
            <person name="Savalia P."/>
            <person name="Abuyen K."/>
            <person name="Baughan C."/>
            <person name="Romero E."/>
            <person name="Ronkowski C."/>
            <person name="Torres B."/>
            <person name="Tremblay J."/>
            <person name="Trujillo A."/>
            <person name="Tyler M."/>
            <person name="Perez-Rodriguez I."/>
            <person name="Amend J."/>
        </authorList>
    </citation>
    <scope>NUCLEOTIDE SEQUENCE [LARGE SCALE GENOMIC DNA]</scope>
    <source>
        <strain evidence="10 11">EPR-M</strain>
    </source>
</reference>
<keyword evidence="3" id="KW-0547">Nucleotide-binding</keyword>
<dbReference type="InterPro" id="IPR017871">
    <property type="entry name" value="ABC_transporter-like_CS"/>
</dbReference>
<dbReference type="InterPro" id="IPR039421">
    <property type="entry name" value="Type_1_exporter"/>
</dbReference>
<dbReference type="InterPro" id="IPR036640">
    <property type="entry name" value="ABC1_TM_sf"/>
</dbReference>
<dbReference type="SUPFAM" id="SSF52540">
    <property type="entry name" value="P-loop containing nucleoside triphosphate hydrolases"/>
    <property type="match status" value="1"/>
</dbReference>
<dbReference type="EMBL" id="NAAD01000013">
    <property type="protein sequence ID" value="ORJ59050.1"/>
    <property type="molecule type" value="Genomic_DNA"/>
</dbReference>
<dbReference type="PROSITE" id="PS50929">
    <property type="entry name" value="ABC_TM1F"/>
    <property type="match status" value="1"/>
</dbReference>
<keyword evidence="2 7" id="KW-0812">Transmembrane</keyword>
<dbReference type="PANTHER" id="PTHR43394">
    <property type="entry name" value="ATP-DEPENDENT PERMEASE MDL1, MITOCHONDRIAL"/>
    <property type="match status" value="1"/>
</dbReference>
<dbReference type="GO" id="GO:0015421">
    <property type="term" value="F:ABC-type oligopeptide transporter activity"/>
    <property type="evidence" value="ECO:0007669"/>
    <property type="project" value="TreeGrafter"/>
</dbReference>
<dbReference type="GO" id="GO:0005886">
    <property type="term" value="C:plasma membrane"/>
    <property type="evidence" value="ECO:0007669"/>
    <property type="project" value="UniProtKB-SubCell"/>
</dbReference>
<gene>
    <name evidence="10" type="ORF">B5V00_10785</name>
</gene>
<dbReference type="InterPro" id="IPR003439">
    <property type="entry name" value="ABC_transporter-like_ATP-bd"/>
</dbReference>
<feature type="transmembrane region" description="Helical" evidence="7">
    <location>
        <begin position="25"/>
        <end position="47"/>
    </location>
</feature>
<keyword evidence="5 7" id="KW-1133">Transmembrane helix</keyword>
<feature type="transmembrane region" description="Helical" evidence="7">
    <location>
        <begin position="107"/>
        <end position="131"/>
    </location>
</feature>
<keyword evidence="6 7" id="KW-0472">Membrane</keyword>
<evidence type="ECO:0000256" key="2">
    <source>
        <dbReference type="ARBA" id="ARBA00022692"/>
    </source>
</evidence>
<evidence type="ECO:0000256" key="7">
    <source>
        <dbReference type="SAM" id="Phobius"/>
    </source>
</evidence>
<organism evidence="10 11">
    <name type="scientific">Geothermobacter hydrogeniphilus</name>
    <dbReference type="NCBI Taxonomy" id="1969733"/>
    <lineage>
        <taxon>Bacteria</taxon>
        <taxon>Pseudomonadati</taxon>
        <taxon>Thermodesulfobacteriota</taxon>
        <taxon>Desulfuromonadia</taxon>
        <taxon>Desulfuromonadales</taxon>
        <taxon>Geothermobacteraceae</taxon>
        <taxon>Geothermobacter</taxon>
    </lineage>
</organism>
<evidence type="ECO:0000256" key="3">
    <source>
        <dbReference type="ARBA" id="ARBA00022741"/>
    </source>
</evidence>
<dbReference type="GO" id="GO:0005524">
    <property type="term" value="F:ATP binding"/>
    <property type="evidence" value="ECO:0007669"/>
    <property type="project" value="UniProtKB-KW"/>
</dbReference>
<dbReference type="InterPro" id="IPR011527">
    <property type="entry name" value="ABC1_TM_dom"/>
</dbReference>
<dbReference type="Gene3D" id="1.20.1560.10">
    <property type="entry name" value="ABC transporter type 1, transmembrane domain"/>
    <property type="match status" value="1"/>
</dbReference>
<dbReference type="STRING" id="1969733.B5V00_10785"/>
<feature type="transmembrane region" description="Helical" evidence="7">
    <location>
        <begin position="137"/>
        <end position="156"/>
    </location>
</feature>
<dbReference type="Pfam" id="PF00664">
    <property type="entry name" value="ABC_membrane"/>
    <property type="match status" value="1"/>
</dbReference>
<feature type="domain" description="ABC transporter" evidence="8">
    <location>
        <begin position="314"/>
        <end position="550"/>
    </location>
</feature>
<accession>A0A1X0Y1I2</accession>
<dbReference type="PROSITE" id="PS50893">
    <property type="entry name" value="ABC_TRANSPORTER_2"/>
    <property type="match status" value="1"/>
</dbReference>
<dbReference type="SMART" id="SM00382">
    <property type="entry name" value="AAA"/>
    <property type="match status" value="1"/>
</dbReference>
<evidence type="ECO:0000259" key="8">
    <source>
        <dbReference type="PROSITE" id="PS50893"/>
    </source>
</evidence>
<name>A0A1X0Y1I2_9BACT</name>